<evidence type="ECO:0000256" key="1">
    <source>
        <dbReference type="ARBA" id="ARBA00000274"/>
    </source>
</evidence>
<comment type="similarity">
    <text evidence="2 3">Belongs to the LOG family.</text>
</comment>
<name>A0A423PSA1_9GAMM</name>
<accession>A0A423PSA1</accession>
<dbReference type="Proteomes" id="UP000283993">
    <property type="component" value="Unassembled WGS sequence"/>
</dbReference>
<dbReference type="InterPro" id="IPR005269">
    <property type="entry name" value="LOG"/>
</dbReference>
<dbReference type="GO" id="GO:0005829">
    <property type="term" value="C:cytosol"/>
    <property type="evidence" value="ECO:0007669"/>
    <property type="project" value="TreeGrafter"/>
</dbReference>
<dbReference type="EMBL" id="AYKH01000009">
    <property type="protein sequence ID" value="ROO28489.1"/>
    <property type="molecule type" value="Genomic_DNA"/>
</dbReference>
<evidence type="ECO:0000313" key="5">
    <source>
        <dbReference type="Proteomes" id="UP000283993"/>
    </source>
</evidence>
<organism evidence="4 5">
    <name type="scientific">Salinisphaera orenii MK-B5</name>
    <dbReference type="NCBI Taxonomy" id="856730"/>
    <lineage>
        <taxon>Bacteria</taxon>
        <taxon>Pseudomonadati</taxon>
        <taxon>Pseudomonadota</taxon>
        <taxon>Gammaproteobacteria</taxon>
        <taxon>Salinisphaerales</taxon>
        <taxon>Salinisphaeraceae</taxon>
        <taxon>Salinisphaera</taxon>
    </lineage>
</organism>
<dbReference type="GO" id="GO:0008714">
    <property type="term" value="F:AMP nucleosidase activity"/>
    <property type="evidence" value="ECO:0007669"/>
    <property type="project" value="UniProtKB-EC"/>
</dbReference>
<dbReference type="Gene3D" id="3.40.50.450">
    <property type="match status" value="1"/>
</dbReference>
<reference evidence="4 5" key="1">
    <citation type="submission" date="2013-10" db="EMBL/GenBank/DDBJ databases">
        <title>Salinisphaera orenii MK-B5 Genome Sequencing.</title>
        <authorList>
            <person name="Lai Q."/>
            <person name="Li C."/>
            <person name="Shao Z."/>
        </authorList>
    </citation>
    <scope>NUCLEOTIDE SEQUENCE [LARGE SCALE GENOMIC DNA]</scope>
    <source>
        <strain evidence="4 5">MK-B5</strain>
    </source>
</reference>
<dbReference type="EC" id="3.2.2.n1" evidence="3"/>
<dbReference type="PANTHER" id="PTHR31223">
    <property type="entry name" value="LOG FAMILY PROTEIN YJL055W"/>
    <property type="match status" value="1"/>
</dbReference>
<dbReference type="Pfam" id="PF03641">
    <property type="entry name" value="Lysine_decarbox"/>
    <property type="match status" value="1"/>
</dbReference>
<comment type="catalytic activity">
    <reaction evidence="1">
        <text>AMP + H2O = D-ribose 5-phosphate + adenine</text>
        <dbReference type="Rhea" id="RHEA:20129"/>
        <dbReference type="ChEBI" id="CHEBI:15377"/>
        <dbReference type="ChEBI" id="CHEBI:16708"/>
        <dbReference type="ChEBI" id="CHEBI:78346"/>
        <dbReference type="ChEBI" id="CHEBI:456215"/>
        <dbReference type="EC" id="3.2.2.4"/>
    </reaction>
</comment>
<sequence>MSQAPARIQSVCVYCGSRDGGRRIYREAAAGLGCALAAAGLRLVYGGARIGLMGAMADAARAAGGEVLGVIPQSLLDRELAHDGLTDLRIVHSMHERKRLMIDNADAFIALPGGFGTLEELFEVLTWHQLGHHDKPCGLLDIDGFYAPLRDCLAHMCAEGFVAAAQVERVRVAAEPTTLLARLGAAEAAPTTTDEAIRP</sequence>
<dbReference type="AlphaFoldDB" id="A0A423PSA1"/>
<dbReference type="RefSeq" id="WP_123630605.1">
    <property type="nucleotide sequence ID" value="NZ_AYKH01000009.1"/>
</dbReference>
<dbReference type="NCBIfam" id="TIGR00730">
    <property type="entry name" value="Rossman fold protein, TIGR00730 family"/>
    <property type="match status" value="1"/>
</dbReference>
<evidence type="ECO:0000256" key="3">
    <source>
        <dbReference type="RuleBase" id="RU363015"/>
    </source>
</evidence>
<protein>
    <recommendedName>
        <fullName evidence="3">Cytokinin riboside 5'-monophosphate phosphoribohydrolase</fullName>
        <ecNumber evidence="3">3.2.2.n1</ecNumber>
    </recommendedName>
</protein>
<comment type="caution">
    <text evidence="4">The sequence shown here is derived from an EMBL/GenBank/DDBJ whole genome shotgun (WGS) entry which is preliminary data.</text>
</comment>
<dbReference type="PANTHER" id="PTHR31223:SF70">
    <property type="entry name" value="LOG FAMILY PROTEIN YJL055W"/>
    <property type="match status" value="1"/>
</dbReference>
<gene>
    <name evidence="4" type="ORF">SAOR_05780</name>
</gene>
<keyword evidence="5" id="KW-1185">Reference proteome</keyword>
<evidence type="ECO:0000256" key="2">
    <source>
        <dbReference type="ARBA" id="ARBA00006763"/>
    </source>
</evidence>
<dbReference type="InterPro" id="IPR031100">
    <property type="entry name" value="LOG_fam"/>
</dbReference>
<keyword evidence="3" id="KW-0378">Hydrolase</keyword>
<evidence type="ECO:0000313" key="4">
    <source>
        <dbReference type="EMBL" id="ROO28489.1"/>
    </source>
</evidence>
<dbReference type="GO" id="GO:0009691">
    <property type="term" value="P:cytokinin biosynthetic process"/>
    <property type="evidence" value="ECO:0007669"/>
    <property type="project" value="UniProtKB-UniRule"/>
</dbReference>
<dbReference type="SUPFAM" id="SSF102405">
    <property type="entry name" value="MCP/YpsA-like"/>
    <property type="match status" value="1"/>
</dbReference>
<keyword evidence="3" id="KW-0203">Cytokinin biosynthesis</keyword>
<proteinExistence type="inferred from homology"/>